<keyword evidence="3" id="KW-1185">Reference proteome</keyword>
<name>S3D1Y7_GLAL2</name>
<protein>
    <submittedName>
        <fullName evidence="2">Uncharacterized protein</fullName>
    </submittedName>
</protein>
<feature type="compositionally biased region" description="Basic and acidic residues" evidence="1">
    <location>
        <begin position="7"/>
        <end position="18"/>
    </location>
</feature>
<dbReference type="RefSeq" id="XP_008087390.1">
    <property type="nucleotide sequence ID" value="XM_008089199.1"/>
</dbReference>
<feature type="region of interest" description="Disordered" evidence="1">
    <location>
        <begin position="1"/>
        <end position="30"/>
    </location>
</feature>
<gene>
    <name evidence="2" type="ORF">GLAREA_01983</name>
</gene>
<dbReference type="HOGENOM" id="CLU_2061714_0_0_1"/>
<proteinExistence type="predicted"/>
<dbReference type="GeneID" id="19461041"/>
<dbReference type="KEGG" id="glz:GLAREA_01983"/>
<accession>S3D1Y7</accession>
<dbReference type="EMBL" id="KE145371">
    <property type="protein sequence ID" value="EPE26071.1"/>
    <property type="molecule type" value="Genomic_DNA"/>
</dbReference>
<dbReference type="AlphaFoldDB" id="S3D1Y7"/>
<sequence length="119" mass="13957">MWTWTKKQVETRKHKEQTSDGGQTIPIDPTTAQEHHCWGLKAGCKYESKHEFDVTKAAASEIRSSRPASYRRARRHIAWPLRRIVRICMTPMNREYLFGQRSVESLRGLEGEMFEVPRI</sequence>
<reference evidence="2 3" key="1">
    <citation type="journal article" date="2013" name="BMC Genomics">
        <title>Genomics-driven discovery of the pneumocandin biosynthetic gene cluster in the fungus Glarea lozoyensis.</title>
        <authorList>
            <person name="Chen L."/>
            <person name="Yue Q."/>
            <person name="Zhang X."/>
            <person name="Xiang M."/>
            <person name="Wang C."/>
            <person name="Li S."/>
            <person name="Che Y."/>
            <person name="Ortiz-Lopez F.J."/>
            <person name="Bills G.F."/>
            <person name="Liu X."/>
            <person name="An Z."/>
        </authorList>
    </citation>
    <scope>NUCLEOTIDE SEQUENCE [LARGE SCALE GENOMIC DNA]</scope>
    <source>
        <strain evidence="3">ATCC 20868 / MF5171</strain>
    </source>
</reference>
<dbReference type="Proteomes" id="UP000016922">
    <property type="component" value="Unassembled WGS sequence"/>
</dbReference>
<evidence type="ECO:0000313" key="3">
    <source>
        <dbReference type="Proteomes" id="UP000016922"/>
    </source>
</evidence>
<evidence type="ECO:0000313" key="2">
    <source>
        <dbReference type="EMBL" id="EPE26071.1"/>
    </source>
</evidence>
<organism evidence="2 3">
    <name type="scientific">Glarea lozoyensis (strain ATCC 20868 / MF5171)</name>
    <dbReference type="NCBI Taxonomy" id="1116229"/>
    <lineage>
        <taxon>Eukaryota</taxon>
        <taxon>Fungi</taxon>
        <taxon>Dikarya</taxon>
        <taxon>Ascomycota</taxon>
        <taxon>Pezizomycotina</taxon>
        <taxon>Leotiomycetes</taxon>
        <taxon>Helotiales</taxon>
        <taxon>Helotiaceae</taxon>
        <taxon>Glarea</taxon>
    </lineage>
</organism>
<evidence type="ECO:0000256" key="1">
    <source>
        <dbReference type="SAM" id="MobiDB-lite"/>
    </source>
</evidence>